<sequence>MSDRLSEIIADPPPGPPVHNGASEAKPVVSEAQGLRLLLALSVILFFAYICVAMALPVVSVHVVKGLGLSNGWGGLAAGMAFVSTIFSRAWAGGVSDRLGPKPAMARGLWFYLMGAVICILAGVLGAQPWLALAVLLLGRAIVGVGESYVSVSMVAWGIGLAGQHRAGRVMAFMGAAMYGALGAGAPLGLLLYHIGGFSAVMSFSALLPLIGLLAIIKMPGVAPHAATMRRSFLSMIGTIWKHGFVILAQGIGFAAIGAFFSLYFLAQGWQGAGLGLTAFGAGFVLVRVLFGHLPDRIGGLPVAMVSLGVEVIGQLLIWGGDMSGLALLGAFMTGLGCSMIYPSMGREVVALVSPQQRGMALGGFAAFQDLAYGLTGPVAGMLADRAGYGPIFLIGAIAAASGLGMVLWLRRGARIAVHGT</sequence>
<feature type="transmembrane region" description="Helical" evidence="4">
    <location>
        <begin position="171"/>
        <end position="195"/>
    </location>
</feature>
<feature type="transmembrane region" description="Helical" evidence="4">
    <location>
        <begin position="72"/>
        <end position="92"/>
    </location>
</feature>
<name>A0ABZ1DWX0_9RHOB</name>
<feature type="transmembrane region" description="Helical" evidence="4">
    <location>
        <begin position="104"/>
        <end position="125"/>
    </location>
</feature>
<feature type="transmembrane region" description="Helical" evidence="4">
    <location>
        <begin position="37"/>
        <end position="60"/>
    </location>
</feature>
<feature type="transmembrane region" description="Helical" evidence="4">
    <location>
        <begin position="362"/>
        <end position="383"/>
    </location>
</feature>
<reference evidence="6 7" key="1">
    <citation type="submission" date="2023-09" db="EMBL/GenBank/DDBJ databases">
        <title>Thioclava shenzhenensis sp. nov., a multidrug resistant bacteria-antagonizing species isolated from coastal seawater.</title>
        <authorList>
            <person name="Long M."/>
        </authorList>
    </citation>
    <scope>NUCLEOTIDE SEQUENCE [LARGE SCALE GENOMIC DNA]</scope>
    <source>
        <strain evidence="6 7">FTW29</strain>
    </source>
</reference>
<dbReference type="SUPFAM" id="SSF103473">
    <property type="entry name" value="MFS general substrate transporter"/>
    <property type="match status" value="1"/>
</dbReference>
<feature type="domain" description="Major facilitator superfamily (MFS) profile" evidence="5">
    <location>
        <begin position="37"/>
        <end position="415"/>
    </location>
</feature>
<organism evidence="6 7">
    <name type="scientific">Thioclava litoralis</name>
    <dbReference type="NCBI Taxonomy" id="3076557"/>
    <lineage>
        <taxon>Bacteria</taxon>
        <taxon>Pseudomonadati</taxon>
        <taxon>Pseudomonadota</taxon>
        <taxon>Alphaproteobacteria</taxon>
        <taxon>Rhodobacterales</taxon>
        <taxon>Paracoccaceae</taxon>
        <taxon>Thioclava</taxon>
    </lineage>
</organism>
<protein>
    <recommendedName>
        <fullName evidence="4">Uncharacterized MFS-type transporter RPE78_11345</fullName>
    </recommendedName>
</protein>
<dbReference type="NCBIfam" id="NF003477">
    <property type="entry name" value="PRK05122.1"/>
    <property type="match status" value="1"/>
</dbReference>
<dbReference type="HAMAP" id="MF_02091">
    <property type="entry name" value="MFS_YfcJ"/>
    <property type="match status" value="1"/>
</dbReference>
<dbReference type="InterPro" id="IPR036259">
    <property type="entry name" value="MFS_trans_sf"/>
</dbReference>
<dbReference type="Pfam" id="PF07690">
    <property type="entry name" value="MFS_1"/>
    <property type="match status" value="1"/>
</dbReference>
<feature type="transmembrane region" description="Helical" evidence="4">
    <location>
        <begin position="298"/>
        <end position="319"/>
    </location>
</feature>
<proteinExistence type="inferred from homology"/>
<dbReference type="PANTHER" id="PTHR23531:SF1">
    <property type="entry name" value="QUINOLENE RESISTANCE PROTEIN NORA"/>
    <property type="match status" value="1"/>
</dbReference>
<dbReference type="Proteomes" id="UP001623290">
    <property type="component" value="Chromosome"/>
</dbReference>
<keyword evidence="3 4" id="KW-0472">Membrane</keyword>
<dbReference type="InterPro" id="IPR052714">
    <property type="entry name" value="MFS_Exporter"/>
</dbReference>
<feature type="transmembrane region" description="Helical" evidence="4">
    <location>
        <begin position="325"/>
        <end position="342"/>
    </location>
</feature>
<evidence type="ECO:0000256" key="1">
    <source>
        <dbReference type="ARBA" id="ARBA00022692"/>
    </source>
</evidence>
<accession>A0ABZ1DWX0</accession>
<dbReference type="RefSeq" id="WP_406720607.1">
    <property type="nucleotide sequence ID" value="NZ_CP135443.1"/>
</dbReference>
<feature type="transmembrane region" description="Helical" evidence="4">
    <location>
        <begin position="201"/>
        <end position="223"/>
    </location>
</feature>
<keyword evidence="7" id="KW-1185">Reference proteome</keyword>
<evidence type="ECO:0000256" key="2">
    <source>
        <dbReference type="ARBA" id="ARBA00022989"/>
    </source>
</evidence>
<evidence type="ECO:0000313" key="6">
    <source>
        <dbReference type="EMBL" id="WRY33273.1"/>
    </source>
</evidence>
<feature type="transmembrane region" description="Helical" evidence="4">
    <location>
        <begin position="244"/>
        <end position="267"/>
    </location>
</feature>
<evidence type="ECO:0000256" key="3">
    <source>
        <dbReference type="ARBA" id="ARBA00023136"/>
    </source>
</evidence>
<feature type="transmembrane region" description="Helical" evidence="4">
    <location>
        <begin position="389"/>
        <end position="410"/>
    </location>
</feature>
<dbReference type="EMBL" id="CP135443">
    <property type="protein sequence ID" value="WRY33273.1"/>
    <property type="molecule type" value="Genomic_DNA"/>
</dbReference>
<keyword evidence="4" id="KW-0813">Transport</keyword>
<dbReference type="PROSITE" id="PS50850">
    <property type="entry name" value="MFS"/>
    <property type="match status" value="1"/>
</dbReference>
<keyword evidence="4" id="KW-1003">Cell membrane</keyword>
<comment type="similarity">
    <text evidence="4">Belongs to the major facilitator superfamily. YfcJ family.</text>
</comment>
<keyword evidence="4" id="KW-0997">Cell inner membrane</keyword>
<gene>
    <name evidence="6" type="ORF">RPE78_11345</name>
</gene>
<dbReference type="InterPro" id="IPR020846">
    <property type="entry name" value="MFS_dom"/>
</dbReference>
<dbReference type="Gene3D" id="1.20.1250.20">
    <property type="entry name" value="MFS general substrate transporter like domains"/>
    <property type="match status" value="1"/>
</dbReference>
<dbReference type="InterPro" id="IPR011701">
    <property type="entry name" value="MFS"/>
</dbReference>
<evidence type="ECO:0000313" key="7">
    <source>
        <dbReference type="Proteomes" id="UP001623290"/>
    </source>
</evidence>
<keyword evidence="2 4" id="KW-1133">Transmembrane helix</keyword>
<comment type="subcellular location">
    <subcellularLocation>
        <location evidence="4">Cell inner membrane</location>
        <topology evidence="4">Multi-pass membrane protein</topology>
    </subcellularLocation>
</comment>
<dbReference type="NCBIfam" id="NF009048">
    <property type="entry name" value="PRK12382.1"/>
    <property type="match status" value="1"/>
</dbReference>
<evidence type="ECO:0000259" key="5">
    <source>
        <dbReference type="PROSITE" id="PS50850"/>
    </source>
</evidence>
<keyword evidence="1 4" id="KW-0812">Transmembrane</keyword>
<feature type="transmembrane region" description="Helical" evidence="4">
    <location>
        <begin position="273"/>
        <end position="291"/>
    </location>
</feature>
<feature type="transmembrane region" description="Helical" evidence="4">
    <location>
        <begin position="131"/>
        <end position="159"/>
    </location>
</feature>
<dbReference type="PANTHER" id="PTHR23531">
    <property type="entry name" value="QUINOLENE RESISTANCE PROTEIN NORA"/>
    <property type="match status" value="1"/>
</dbReference>
<dbReference type="InterPro" id="IPR037541">
    <property type="entry name" value="MFS_YfcJ"/>
</dbReference>
<evidence type="ECO:0000256" key="4">
    <source>
        <dbReference type="HAMAP-Rule" id="MF_02091"/>
    </source>
</evidence>